<keyword evidence="2" id="KW-1185">Reference proteome</keyword>
<proteinExistence type="predicted"/>
<protein>
    <submittedName>
        <fullName evidence="1">Uncharacterized protein</fullName>
    </submittedName>
</protein>
<dbReference type="EMBL" id="BTSY01000002">
    <property type="protein sequence ID" value="GMT16057.1"/>
    <property type="molecule type" value="Genomic_DNA"/>
</dbReference>
<name>A0AAV5V8V3_9BILA</name>
<sequence length="84" mass="9904">LRIARTFPERIDRLIESIGEEKIQKYGRLSYRGLRSSQRWEALGEYMKNSHIDTIFPFAKRLPIEGKMSDAVIRQSVEYLTETN</sequence>
<organism evidence="1 2">
    <name type="scientific">Pristionchus fissidentatus</name>
    <dbReference type="NCBI Taxonomy" id="1538716"/>
    <lineage>
        <taxon>Eukaryota</taxon>
        <taxon>Metazoa</taxon>
        <taxon>Ecdysozoa</taxon>
        <taxon>Nematoda</taxon>
        <taxon>Chromadorea</taxon>
        <taxon>Rhabditida</taxon>
        <taxon>Rhabditina</taxon>
        <taxon>Diplogasteromorpha</taxon>
        <taxon>Diplogasteroidea</taxon>
        <taxon>Neodiplogasteridae</taxon>
        <taxon>Pristionchus</taxon>
    </lineage>
</organism>
<evidence type="ECO:0000313" key="1">
    <source>
        <dbReference type="EMBL" id="GMT16057.1"/>
    </source>
</evidence>
<accession>A0AAV5V8V3</accession>
<feature type="non-terminal residue" evidence="1">
    <location>
        <position position="1"/>
    </location>
</feature>
<dbReference type="AlphaFoldDB" id="A0AAV5V8V3"/>
<gene>
    <name evidence="1" type="ORF">PFISCL1PPCAC_7354</name>
</gene>
<dbReference type="Proteomes" id="UP001432322">
    <property type="component" value="Unassembled WGS sequence"/>
</dbReference>
<feature type="non-terminal residue" evidence="1">
    <location>
        <position position="84"/>
    </location>
</feature>
<evidence type="ECO:0000313" key="2">
    <source>
        <dbReference type="Proteomes" id="UP001432322"/>
    </source>
</evidence>
<comment type="caution">
    <text evidence="1">The sequence shown here is derived from an EMBL/GenBank/DDBJ whole genome shotgun (WGS) entry which is preliminary data.</text>
</comment>
<reference evidence="1" key="1">
    <citation type="submission" date="2023-10" db="EMBL/GenBank/DDBJ databases">
        <title>Genome assembly of Pristionchus species.</title>
        <authorList>
            <person name="Yoshida K."/>
            <person name="Sommer R.J."/>
        </authorList>
    </citation>
    <scope>NUCLEOTIDE SEQUENCE</scope>
    <source>
        <strain evidence="1">RS5133</strain>
    </source>
</reference>